<dbReference type="InterPro" id="IPR057178">
    <property type="entry name" value="DUF7856"/>
</dbReference>
<reference evidence="3 4" key="1">
    <citation type="journal article" date="2016" name="Stand. Genomic Sci.">
        <title>Complete genome sequence of the Antarctic Halorubrum lacusprofundi type strain ACAM 34.</title>
        <authorList>
            <person name="Anderson I.J."/>
            <person name="DasSarma P."/>
            <person name="Lucas S."/>
            <person name="Copeland A."/>
            <person name="Lapidus A."/>
            <person name="Del Rio T.G."/>
            <person name="Tice H."/>
            <person name="Dalin E."/>
            <person name="Bruce D.C."/>
            <person name="Goodwin L."/>
            <person name="Pitluck S."/>
            <person name="Sims D."/>
            <person name="Brettin T.S."/>
            <person name="Detter J.C."/>
            <person name="Han C.S."/>
            <person name="Larimer F."/>
            <person name="Hauser L."/>
            <person name="Land M."/>
            <person name="Ivanova N."/>
            <person name="Richardson P."/>
            <person name="Cavicchioli R."/>
            <person name="DasSarma S."/>
            <person name="Woese C.R."/>
            <person name="Kyrpides N.C."/>
        </authorList>
    </citation>
    <scope>NUCLEOTIDE SEQUENCE [LARGE SCALE GENOMIC DNA]</scope>
    <source>
        <strain evidence="4">ATCC 49239 / DSM 5036 / JCM 8891 / ACAM 34</strain>
    </source>
</reference>
<accession>B9LTB4</accession>
<dbReference type="Pfam" id="PF25254">
    <property type="entry name" value="DUF7856"/>
    <property type="match status" value="1"/>
</dbReference>
<proteinExistence type="predicted"/>
<keyword evidence="1" id="KW-0175">Coiled coil</keyword>
<feature type="compositionally biased region" description="Basic and acidic residues" evidence="2">
    <location>
        <begin position="1"/>
        <end position="28"/>
    </location>
</feature>
<dbReference type="Proteomes" id="UP000000740">
    <property type="component" value="Chromosome 1"/>
</dbReference>
<evidence type="ECO:0000313" key="4">
    <source>
        <dbReference type="Proteomes" id="UP000000740"/>
    </source>
</evidence>
<organism evidence="3 4">
    <name type="scientific">Halorubrum lacusprofundi (strain ATCC 49239 / DSM 5036 / JCM 8891 / ACAM 34)</name>
    <dbReference type="NCBI Taxonomy" id="416348"/>
    <lineage>
        <taxon>Archaea</taxon>
        <taxon>Methanobacteriati</taxon>
        <taxon>Methanobacteriota</taxon>
        <taxon>Stenosarchaea group</taxon>
        <taxon>Halobacteria</taxon>
        <taxon>Halobacteriales</taxon>
        <taxon>Haloferacaceae</taxon>
        <taxon>Halorubrum</taxon>
    </lineage>
</organism>
<keyword evidence="4" id="KW-1185">Reference proteome</keyword>
<feature type="region of interest" description="Disordered" evidence="2">
    <location>
        <begin position="1"/>
        <end position="47"/>
    </location>
</feature>
<dbReference type="EMBL" id="CP001365">
    <property type="protein sequence ID" value="ACM58086.1"/>
    <property type="molecule type" value="Genomic_DNA"/>
</dbReference>
<name>B9LTB4_HALLT</name>
<sequence length="285" mass="30496">MSGADGRRNRDEPDEAPKSEERADRLDGKTYGQDDIVATPDPVIPDPAAVIGRVPTETSLWRELAAAARTLGLASSIEGELIEIRDAIASIEIESVDLDAARRQVAAASGEEERLKERVAALRGGVQARREVEAETDEALGDLESAAAELSAAQSERIAAEQALQHARKRAASARDDRERRLELRDRLRNRRQDARRELAREVYPAFRDALSVVPGAGPADAGAKPTAYDGPPLAASLAAVRLANLDGPVALGAEAIGWIVDRGGVVPESVIDAPVVRPCRRSQS</sequence>
<dbReference type="eggNOG" id="arCOG08972">
    <property type="taxonomic scope" value="Archaea"/>
</dbReference>
<dbReference type="GeneID" id="7401565"/>
<evidence type="ECO:0000256" key="2">
    <source>
        <dbReference type="SAM" id="MobiDB-lite"/>
    </source>
</evidence>
<dbReference type="HOGENOM" id="CLU_083232_0_0_2"/>
<dbReference type="AlphaFoldDB" id="B9LTB4"/>
<gene>
    <name evidence="3" type="ordered locus">Hlac_2513</name>
</gene>
<evidence type="ECO:0000256" key="1">
    <source>
        <dbReference type="SAM" id="Coils"/>
    </source>
</evidence>
<dbReference type="KEGG" id="hla:Hlac_2513"/>
<evidence type="ECO:0000313" key="3">
    <source>
        <dbReference type="EMBL" id="ACM58086.1"/>
    </source>
</evidence>
<protein>
    <submittedName>
        <fullName evidence="3">Uncharacterized protein</fullName>
    </submittedName>
</protein>
<dbReference type="RefSeq" id="WP_015911198.1">
    <property type="nucleotide sequence ID" value="NC_012029.1"/>
</dbReference>
<feature type="coiled-coil region" evidence="1">
    <location>
        <begin position="98"/>
        <end position="198"/>
    </location>
</feature>